<evidence type="ECO:0000313" key="2">
    <source>
        <dbReference type="EMBL" id="RXG30447.1"/>
    </source>
</evidence>
<dbReference type="EMBL" id="QOVN01000002">
    <property type="protein sequence ID" value="RXG30447.1"/>
    <property type="molecule type" value="Genomic_DNA"/>
</dbReference>
<sequence>MNPSSTGWIAKHQPVVNQLITQQHLQSQELYDRILKTGFFYGVSVTTMSYGAKEPLRWTEIERTKLNFFDCLYFVYYQQYQAETGFFDKITSFYSELNPRAHRYFSGFSKPKPTAASLEKIIQERIQTNEATLQKNFSNLITNALLFLDVLCFEHFLKDPEDLNAYAIQLEATLMNVIWMALLQKEEKEHYDKLLLKLFEKSLRYNRNLKQEAQTLQELPFEHFNTLFAKRYALDLAALAIWDDAKLDKTEFLFLNSFGTILELPKHIIDQSTTYVHDFIQDNRHRISYLNYSNPVKHFYNQTSQTVKVLILRNKKRLLQELAESKDLVVLLGQSTVRDLSKAEKKRVKTQLLDICKSVPSLAIFMLPGGGVLLPLLIKFIPELLPSAFNDNRIDLTADKDHDTL</sequence>
<dbReference type="InterPro" id="IPR033122">
    <property type="entry name" value="LETM1-like_RBD"/>
</dbReference>
<evidence type="ECO:0000313" key="5">
    <source>
        <dbReference type="Proteomes" id="UP000290037"/>
    </source>
</evidence>
<evidence type="ECO:0000313" key="3">
    <source>
        <dbReference type="EMBL" id="SHI06554.1"/>
    </source>
</evidence>
<dbReference type="Proteomes" id="UP000290037">
    <property type="component" value="Unassembled WGS sequence"/>
</dbReference>
<dbReference type="OrthoDB" id="1421172at2"/>
<protein>
    <submittedName>
        <fullName evidence="3">LETM1-like protein</fullName>
    </submittedName>
</protein>
<dbReference type="AlphaFoldDB" id="A0A1M5Y424"/>
<dbReference type="STRING" id="573501.SAMN04487999_1904"/>
<evidence type="ECO:0000313" key="4">
    <source>
        <dbReference type="Proteomes" id="UP000184240"/>
    </source>
</evidence>
<gene>
    <name evidence="2" type="ORF">DSM01_1197</name>
    <name evidence="3" type="ORF">SAMN04487999_1904</name>
</gene>
<accession>A0A1M5Y424</accession>
<dbReference type="EMBL" id="FQXT01000003">
    <property type="protein sequence ID" value="SHI06554.1"/>
    <property type="molecule type" value="Genomic_DNA"/>
</dbReference>
<reference evidence="3" key="1">
    <citation type="submission" date="2016-11" db="EMBL/GenBank/DDBJ databases">
        <authorList>
            <person name="Jaros S."/>
            <person name="Januszkiewicz K."/>
            <person name="Wedrychowicz H."/>
        </authorList>
    </citation>
    <scope>NUCLEOTIDE SEQUENCE [LARGE SCALE GENOMIC DNA]</scope>
    <source>
        <strain evidence="3">DSM 19859</strain>
    </source>
</reference>
<keyword evidence="5" id="KW-1185">Reference proteome</keyword>
<organism evidence="3 4">
    <name type="scientific">Leeuwenhoekiella palythoae</name>
    <dbReference type="NCBI Taxonomy" id="573501"/>
    <lineage>
        <taxon>Bacteria</taxon>
        <taxon>Pseudomonadati</taxon>
        <taxon>Bacteroidota</taxon>
        <taxon>Flavobacteriia</taxon>
        <taxon>Flavobacteriales</taxon>
        <taxon>Flavobacteriaceae</taxon>
        <taxon>Leeuwenhoekiella</taxon>
    </lineage>
</organism>
<dbReference type="Pfam" id="PF07766">
    <property type="entry name" value="LETM1_RBD"/>
    <property type="match status" value="1"/>
</dbReference>
<dbReference type="NCBIfam" id="NF040639">
    <property type="entry name" value="LETM1_rel_film"/>
    <property type="match status" value="1"/>
</dbReference>
<name>A0A1M5Y424_9FLAO</name>
<evidence type="ECO:0000259" key="1">
    <source>
        <dbReference type="Pfam" id="PF07766"/>
    </source>
</evidence>
<dbReference type="RefSeq" id="WP_072982520.1">
    <property type="nucleotide sequence ID" value="NZ_FQXT01000003.1"/>
</dbReference>
<dbReference type="Proteomes" id="UP000184240">
    <property type="component" value="Unassembled WGS sequence"/>
</dbReference>
<proteinExistence type="predicted"/>
<reference evidence="4" key="2">
    <citation type="submission" date="2016-11" db="EMBL/GenBank/DDBJ databases">
        <authorList>
            <person name="Varghese N."/>
            <person name="Submissions S."/>
        </authorList>
    </citation>
    <scope>NUCLEOTIDE SEQUENCE [LARGE SCALE GENOMIC DNA]</scope>
    <source>
        <strain evidence="4">DSM 19859</strain>
    </source>
</reference>
<feature type="domain" description="Letm1 RBD" evidence="1">
    <location>
        <begin position="340"/>
        <end position="393"/>
    </location>
</feature>
<reference evidence="2 5" key="3">
    <citation type="submission" date="2018-07" db="EMBL/GenBank/DDBJ databases">
        <title>Leeuwenhoekiella genomics.</title>
        <authorList>
            <person name="Tahon G."/>
            <person name="Willems A."/>
        </authorList>
    </citation>
    <scope>NUCLEOTIDE SEQUENCE [LARGE SCALE GENOMIC DNA]</scope>
    <source>
        <strain evidence="2 5">LMG 24856</strain>
    </source>
</reference>
<dbReference type="GO" id="GO:0043022">
    <property type="term" value="F:ribosome binding"/>
    <property type="evidence" value="ECO:0007669"/>
    <property type="project" value="InterPro"/>
</dbReference>